<keyword evidence="3" id="KW-1185">Reference proteome</keyword>
<feature type="compositionally biased region" description="Polar residues" evidence="1">
    <location>
        <begin position="613"/>
        <end position="627"/>
    </location>
</feature>
<accession>A0AAD7KE98</accession>
<dbReference type="AlphaFoldDB" id="A0AAD7KE98"/>
<feature type="compositionally biased region" description="Low complexity" evidence="1">
    <location>
        <begin position="222"/>
        <end position="247"/>
    </location>
</feature>
<feature type="compositionally biased region" description="Polar residues" evidence="1">
    <location>
        <begin position="192"/>
        <end position="201"/>
    </location>
</feature>
<feature type="region of interest" description="Disordered" evidence="1">
    <location>
        <begin position="1"/>
        <end position="43"/>
    </location>
</feature>
<feature type="region of interest" description="Disordered" evidence="1">
    <location>
        <begin position="222"/>
        <end position="276"/>
    </location>
</feature>
<name>A0AAD7KE98_9AGAR</name>
<dbReference type="Proteomes" id="UP001215280">
    <property type="component" value="Unassembled WGS sequence"/>
</dbReference>
<dbReference type="EMBL" id="JARJLG010000002">
    <property type="protein sequence ID" value="KAJ7783837.1"/>
    <property type="molecule type" value="Genomic_DNA"/>
</dbReference>
<feature type="region of interest" description="Disordered" evidence="1">
    <location>
        <begin position="697"/>
        <end position="725"/>
    </location>
</feature>
<feature type="region of interest" description="Disordered" evidence="1">
    <location>
        <begin position="555"/>
        <end position="638"/>
    </location>
</feature>
<comment type="caution">
    <text evidence="2">The sequence shown here is derived from an EMBL/GenBank/DDBJ whole genome shotgun (WGS) entry which is preliminary data.</text>
</comment>
<feature type="region of interest" description="Disordered" evidence="1">
    <location>
        <begin position="102"/>
        <end position="122"/>
    </location>
</feature>
<feature type="compositionally biased region" description="Polar residues" evidence="1">
    <location>
        <begin position="578"/>
        <end position="588"/>
    </location>
</feature>
<evidence type="ECO:0000313" key="3">
    <source>
        <dbReference type="Proteomes" id="UP001215280"/>
    </source>
</evidence>
<feature type="region of interest" description="Disordered" evidence="1">
    <location>
        <begin position="172"/>
        <end position="201"/>
    </location>
</feature>
<feature type="compositionally biased region" description="Low complexity" evidence="1">
    <location>
        <begin position="595"/>
        <end position="612"/>
    </location>
</feature>
<feature type="compositionally biased region" description="Low complexity" evidence="1">
    <location>
        <begin position="102"/>
        <end position="120"/>
    </location>
</feature>
<organism evidence="2 3">
    <name type="scientific">Mycena maculata</name>
    <dbReference type="NCBI Taxonomy" id="230809"/>
    <lineage>
        <taxon>Eukaryota</taxon>
        <taxon>Fungi</taxon>
        <taxon>Dikarya</taxon>
        <taxon>Basidiomycota</taxon>
        <taxon>Agaricomycotina</taxon>
        <taxon>Agaricomycetes</taxon>
        <taxon>Agaricomycetidae</taxon>
        <taxon>Agaricales</taxon>
        <taxon>Marasmiineae</taxon>
        <taxon>Mycenaceae</taxon>
        <taxon>Mycena</taxon>
    </lineage>
</organism>
<reference evidence="2" key="1">
    <citation type="submission" date="2023-03" db="EMBL/GenBank/DDBJ databases">
        <title>Massive genome expansion in bonnet fungi (Mycena s.s.) driven by repeated elements and novel gene families across ecological guilds.</title>
        <authorList>
            <consortium name="Lawrence Berkeley National Laboratory"/>
            <person name="Harder C.B."/>
            <person name="Miyauchi S."/>
            <person name="Viragh M."/>
            <person name="Kuo A."/>
            <person name="Thoen E."/>
            <person name="Andreopoulos B."/>
            <person name="Lu D."/>
            <person name="Skrede I."/>
            <person name="Drula E."/>
            <person name="Henrissat B."/>
            <person name="Morin E."/>
            <person name="Kohler A."/>
            <person name="Barry K."/>
            <person name="LaButti K."/>
            <person name="Morin E."/>
            <person name="Salamov A."/>
            <person name="Lipzen A."/>
            <person name="Mereny Z."/>
            <person name="Hegedus B."/>
            <person name="Baldrian P."/>
            <person name="Stursova M."/>
            <person name="Weitz H."/>
            <person name="Taylor A."/>
            <person name="Grigoriev I.V."/>
            <person name="Nagy L.G."/>
            <person name="Martin F."/>
            <person name="Kauserud H."/>
        </authorList>
    </citation>
    <scope>NUCLEOTIDE SEQUENCE</scope>
    <source>
        <strain evidence="2">CBHHK188m</strain>
    </source>
</reference>
<evidence type="ECO:0000313" key="2">
    <source>
        <dbReference type="EMBL" id="KAJ7783837.1"/>
    </source>
</evidence>
<proteinExistence type="predicted"/>
<protein>
    <submittedName>
        <fullName evidence="2">Uncharacterized protein</fullName>
    </submittedName>
</protein>
<evidence type="ECO:0000256" key="1">
    <source>
        <dbReference type="SAM" id="MobiDB-lite"/>
    </source>
</evidence>
<gene>
    <name evidence="2" type="ORF">DFH07DRAFT_1054984</name>
</gene>
<feature type="compositionally biased region" description="Low complexity" evidence="1">
    <location>
        <begin position="714"/>
        <end position="725"/>
    </location>
</feature>
<sequence length="784" mass="83926">MSTKQVSTLSPTPPSPGPALPGAWPSSSHRRSTTSPTPRPVVDPLHLEHVLDFQQRLVSQMDQSELPSIPSTTTFAASVSADNAILPADSLDSQLTRFRTDTSTSMVTDTSVSTTYTSRSSPERFVAGKLPQLPFKTKYSAVESNNYPTRIPRPTNYHIPDQIRQSQRQNIFSTESPSPPRPHASRVRGPDTSASSLSLDCASNGSPMSPIIFASPASSALPRVTSKSQSSPPHNSSSSYEYNSSPSWETSYGSEYNDRHMLDPSPSPSPSPMAGRSNLAARTMSAMNRTPSIEISPAVPMLTSLSLPASPDTSMSLEIDVVSRSPRLSPINGDSSSWSLSLSPASPVLSVVPDLSLLSPAVDGHVVSFPSSSSFPFESPLPSPVFDEASPCEYVGNTSGAEYAAAVMSSAWVSEGPSMAQVIPQGLVLTENETNPVEDEIAPDPDPSVEVQTMGEVELPERLAYESVQSRRRAGKKVGVIEKMKKLGDKVKRLLRGKTRALGENGGVNIDVDVRVGSLGNSPLQDELPDIIDIQSHTATAQAYDRLLPMHGTDSHLPLPLPPPPGLIVRKPKARPILSSQTYSSTLGRTRTRDNTNTQNPPTIRIRPPSSSGVPSASNNVSKTPSPDLTVHSRPKTLAEIKSKRRLSLSTLSNFTRSSSPTPPVNVVTSTRRARPVSALAFYPRPPPLSTLRDAARANNGSGTTHHRLEVSATTSSRTTSTVSGTVRSGSISALTSADNQFSADSIKKKNRRFSLSALSNFAAGHWDEGSWQRNGGLRSSPDQ</sequence>